<evidence type="ECO:0008006" key="2">
    <source>
        <dbReference type="Google" id="ProtNLM"/>
    </source>
</evidence>
<protein>
    <recommendedName>
        <fullName evidence="2">ATPase AAA-type core domain-containing protein</fullName>
    </recommendedName>
</protein>
<organism evidence="1">
    <name type="scientific">marine metagenome</name>
    <dbReference type="NCBI Taxonomy" id="408172"/>
    <lineage>
        <taxon>unclassified sequences</taxon>
        <taxon>metagenomes</taxon>
        <taxon>ecological metagenomes</taxon>
    </lineage>
</organism>
<dbReference type="AlphaFoldDB" id="A0A382NHN5"/>
<accession>A0A382NHN5</accession>
<proteinExistence type="predicted"/>
<gene>
    <name evidence="1" type="ORF">METZ01_LOCUS313578</name>
</gene>
<dbReference type="EMBL" id="UINC01100568">
    <property type="protein sequence ID" value="SVC60724.1"/>
    <property type="molecule type" value="Genomic_DNA"/>
</dbReference>
<reference evidence="1" key="1">
    <citation type="submission" date="2018-05" db="EMBL/GenBank/DDBJ databases">
        <authorList>
            <person name="Lanie J.A."/>
            <person name="Ng W.-L."/>
            <person name="Kazmierczak K.M."/>
            <person name="Andrzejewski T.M."/>
            <person name="Davidsen T.M."/>
            <person name="Wayne K.J."/>
            <person name="Tettelin H."/>
            <person name="Glass J.I."/>
            <person name="Rusch D."/>
            <person name="Podicherti R."/>
            <person name="Tsui H.-C.T."/>
            <person name="Winkler M.E."/>
        </authorList>
    </citation>
    <scope>NUCLEOTIDE SEQUENCE</scope>
</reference>
<dbReference type="InterPro" id="IPR027417">
    <property type="entry name" value="P-loop_NTPase"/>
</dbReference>
<name>A0A382NHN5_9ZZZZ</name>
<feature type="non-terminal residue" evidence="1">
    <location>
        <position position="75"/>
    </location>
</feature>
<dbReference type="Gene3D" id="3.40.50.300">
    <property type="entry name" value="P-loop containing nucleotide triphosphate hydrolases"/>
    <property type="match status" value="1"/>
</dbReference>
<sequence>MKENLLLYGAKLDSENLRTALEHIFKTNLALQNMDKRGTPVCIWGTHGLGKTMLVQEFARKNKWQLAYCAPAQFE</sequence>
<dbReference type="SUPFAM" id="SSF52540">
    <property type="entry name" value="P-loop containing nucleoside triphosphate hydrolases"/>
    <property type="match status" value="1"/>
</dbReference>
<evidence type="ECO:0000313" key="1">
    <source>
        <dbReference type="EMBL" id="SVC60724.1"/>
    </source>
</evidence>